<accession>F8DYF0</accession>
<evidence type="ECO:0000256" key="5">
    <source>
        <dbReference type="ARBA" id="ARBA00022989"/>
    </source>
</evidence>
<dbReference type="eggNOG" id="COG2261">
    <property type="taxonomic scope" value="Bacteria"/>
</dbReference>
<feature type="transmembrane region" description="Helical" evidence="7">
    <location>
        <begin position="99"/>
        <end position="118"/>
    </location>
</feature>
<dbReference type="STRING" id="662755.CRES_0480"/>
<evidence type="ECO:0000256" key="4">
    <source>
        <dbReference type="ARBA" id="ARBA00022692"/>
    </source>
</evidence>
<dbReference type="HOGENOM" id="CLU_160040_0_0_11"/>
<keyword evidence="6 7" id="KW-0472">Membrane</keyword>
<dbReference type="AlphaFoldDB" id="F8DYF0"/>
<dbReference type="GO" id="GO:0005886">
    <property type="term" value="C:plasma membrane"/>
    <property type="evidence" value="ECO:0007669"/>
    <property type="project" value="UniProtKB-SubCell"/>
</dbReference>
<feature type="transmembrane region" description="Helical" evidence="7">
    <location>
        <begin position="72"/>
        <end position="93"/>
    </location>
</feature>
<keyword evidence="9" id="KW-1185">Reference proteome</keyword>
<keyword evidence="3" id="KW-1003">Cell membrane</keyword>
<dbReference type="PANTHER" id="PTHR33884">
    <property type="entry name" value="UPF0410 PROTEIN YMGE"/>
    <property type="match status" value="1"/>
</dbReference>
<evidence type="ECO:0000256" key="3">
    <source>
        <dbReference type="ARBA" id="ARBA00022475"/>
    </source>
</evidence>
<dbReference type="PANTHER" id="PTHR33884:SF3">
    <property type="entry name" value="UPF0410 PROTEIN YMGE"/>
    <property type="match status" value="1"/>
</dbReference>
<evidence type="ECO:0008006" key="10">
    <source>
        <dbReference type="Google" id="ProtNLM"/>
    </source>
</evidence>
<comment type="similarity">
    <text evidence="2">Belongs to the UPF0410 family.</text>
</comment>
<feature type="transmembrane region" description="Helical" evidence="7">
    <location>
        <begin position="41"/>
        <end position="60"/>
    </location>
</feature>
<dbReference type="InterPro" id="IPR007341">
    <property type="entry name" value="Transgly_assoc"/>
</dbReference>
<evidence type="ECO:0000256" key="1">
    <source>
        <dbReference type="ARBA" id="ARBA00004651"/>
    </source>
</evidence>
<evidence type="ECO:0000256" key="6">
    <source>
        <dbReference type="ARBA" id="ARBA00023136"/>
    </source>
</evidence>
<name>F8DYF0_CORRG</name>
<evidence type="ECO:0000256" key="2">
    <source>
        <dbReference type="ARBA" id="ARBA00011006"/>
    </source>
</evidence>
<gene>
    <name evidence="8" type="ordered locus">CRES_0480</name>
</gene>
<evidence type="ECO:0000256" key="7">
    <source>
        <dbReference type="SAM" id="Phobius"/>
    </source>
</evidence>
<keyword evidence="4 7" id="KW-0812">Transmembrane</keyword>
<organism evidence="8 9">
    <name type="scientific">Corynebacterium resistens (strain DSM 45100 / JCM 12819 / GTC 2026 / SICGH 158)</name>
    <dbReference type="NCBI Taxonomy" id="662755"/>
    <lineage>
        <taxon>Bacteria</taxon>
        <taxon>Bacillati</taxon>
        <taxon>Actinomycetota</taxon>
        <taxon>Actinomycetes</taxon>
        <taxon>Mycobacteriales</taxon>
        <taxon>Corynebacteriaceae</taxon>
        <taxon>Corynebacterium</taxon>
    </lineage>
</organism>
<dbReference type="Proteomes" id="UP000000492">
    <property type="component" value="Chromosome"/>
</dbReference>
<dbReference type="KEGG" id="crd:CRES_0480"/>
<dbReference type="EMBL" id="CP002857">
    <property type="protein sequence ID" value="AEI08843.1"/>
    <property type="molecule type" value="Genomic_DNA"/>
</dbReference>
<evidence type="ECO:0000313" key="8">
    <source>
        <dbReference type="EMBL" id="AEI08843.1"/>
    </source>
</evidence>
<keyword evidence="5 7" id="KW-1133">Transmembrane helix</keyword>
<comment type="subcellular location">
    <subcellularLocation>
        <location evidence="1">Cell membrane</location>
        <topology evidence="1">Multi-pass membrane protein</topology>
    </subcellularLocation>
</comment>
<proteinExistence type="inferred from homology"/>
<evidence type="ECO:0000313" key="9">
    <source>
        <dbReference type="Proteomes" id="UP000000492"/>
    </source>
</evidence>
<sequence length="128" mass="13456">MKRTGNWYEPLRNPGSACINGDMTTETLAESTQLLAADSGVPALGFIGWIIIGGLAGWIGSKIMGTDAQMGIFANIIVGVIGGFLGGWIFTLLGIGSGGWIFSFITCLIGACLLLWIIKLFTGKKGRS</sequence>
<protein>
    <recommendedName>
        <fullName evidence="10">Transglycosylase associated protein</fullName>
    </recommendedName>
</protein>
<dbReference type="Pfam" id="PF04226">
    <property type="entry name" value="Transgly_assoc"/>
    <property type="match status" value="1"/>
</dbReference>
<reference evidence="8 9" key="1">
    <citation type="journal article" date="2012" name="BMC Genomics">
        <title>Complete genome sequence, lifestyle, and multi-drug resistance of the human pathogen Corynebacterium resistens DSM 45100 isolated from blood samples of a leukemia patient.</title>
        <authorList>
            <person name="Schroder J."/>
            <person name="Maus I."/>
            <person name="Meyer K."/>
            <person name="Wordemann S."/>
            <person name="Blom J."/>
            <person name="Jaenicke S."/>
            <person name="Schneider J."/>
            <person name="Trost E."/>
            <person name="Tauch A."/>
        </authorList>
    </citation>
    <scope>NUCLEOTIDE SEQUENCE [LARGE SCALE GENOMIC DNA]</scope>
    <source>
        <strain evidence="9">DSM 45100 / JCM 12819 / CCUG 50093 / GTC 2026 / SICGH 158</strain>
    </source>
</reference>